<keyword evidence="4" id="KW-1185">Reference proteome</keyword>
<comment type="similarity">
    <text evidence="1">Belongs to the flavin-dependent halogenase family. Bacterial tryptophan halogenase subfamily.</text>
</comment>
<dbReference type="InterPro" id="IPR006905">
    <property type="entry name" value="Flavin_halogenase"/>
</dbReference>
<dbReference type="Gene3D" id="3.50.50.60">
    <property type="entry name" value="FAD/NAD(P)-binding domain"/>
    <property type="match status" value="1"/>
</dbReference>
<evidence type="ECO:0000256" key="2">
    <source>
        <dbReference type="SAM" id="MobiDB-lite"/>
    </source>
</evidence>
<proteinExistence type="inferred from homology"/>
<dbReference type="AlphaFoldDB" id="A0A852ZUF1"/>
<evidence type="ECO:0000313" key="4">
    <source>
        <dbReference type="Proteomes" id="UP000567795"/>
    </source>
</evidence>
<organism evidence="3 4">
    <name type="scientific">Allostreptomyces psammosilenae</name>
    <dbReference type="NCBI Taxonomy" id="1892865"/>
    <lineage>
        <taxon>Bacteria</taxon>
        <taxon>Bacillati</taxon>
        <taxon>Actinomycetota</taxon>
        <taxon>Actinomycetes</taxon>
        <taxon>Kitasatosporales</taxon>
        <taxon>Streptomycetaceae</taxon>
        <taxon>Allostreptomyces</taxon>
    </lineage>
</organism>
<evidence type="ECO:0000313" key="3">
    <source>
        <dbReference type="EMBL" id="NYI06023.1"/>
    </source>
</evidence>
<feature type="region of interest" description="Disordered" evidence="2">
    <location>
        <begin position="424"/>
        <end position="443"/>
    </location>
</feature>
<evidence type="ECO:0000256" key="1">
    <source>
        <dbReference type="ARBA" id="ARBA00038396"/>
    </source>
</evidence>
<dbReference type="InterPro" id="IPR050816">
    <property type="entry name" value="Flavin-dep_Halogenase_NPB"/>
</dbReference>
<dbReference type="RefSeq" id="WP_179814661.1">
    <property type="nucleotide sequence ID" value="NZ_JACBZD010000001.1"/>
</dbReference>
<sequence>MAASEDFDVVVVGGGPSGSTVSTLVAKQGHRVLLLEKETFPRYQIGESLLPGTVHGLASLLGVAEEIRAAGFVRKRGGVFRWGSSPEPWSFSFDETPDMFPYAYQVERAKFDTILLDNAARSGVTVRQRATASEVVREGERVVGLRYRHEGREREARARYVVDASGNGSRLHRQAGGERVYSQFFRNLAVFGYFEGGKRLPEPNSGSIFCVAFEDGWFWYIPLSETLTSVGAVVHRSKAAEIQASPVQALATFVDRCPLIKDYLQGAERVTEGIYGTVRVRKDYSYCGTRFWAPGIVLTGDAACFIDPVFSSGVHLATYSGLLAARSINSCLGGGLDENRSFGEFEARYRREYGVFYEFLMAFYDVGQTKESYFWQARRAASCELNELQSFVRLVGGSSSGETSFMDPTAVGERVRSIATAWREEGEYSTRPPRQRQRTTPTEDHILNRMWEQERVIEGFASTAATRAETAPLIPGGLVATADGLHWAEPAPAATPAG</sequence>
<dbReference type="EMBL" id="JACBZD010000001">
    <property type="protein sequence ID" value="NYI06023.1"/>
    <property type="molecule type" value="Genomic_DNA"/>
</dbReference>
<name>A0A852ZUF1_9ACTN</name>
<dbReference type="PANTHER" id="PTHR43747:SF1">
    <property type="entry name" value="SLR1998 PROTEIN"/>
    <property type="match status" value="1"/>
</dbReference>
<dbReference type="InterPro" id="IPR036188">
    <property type="entry name" value="FAD/NAD-bd_sf"/>
</dbReference>
<comment type="caution">
    <text evidence="3">The sequence shown here is derived from an EMBL/GenBank/DDBJ whole genome shotgun (WGS) entry which is preliminary data.</text>
</comment>
<dbReference type="Pfam" id="PF04820">
    <property type="entry name" value="Trp_halogenase"/>
    <property type="match status" value="2"/>
</dbReference>
<reference evidence="3 4" key="1">
    <citation type="submission" date="2020-07" db="EMBL/GenBank/DDBJ databases">
        <title>Sequencing the genomes of 1000 actinobacteria strains.</title>
        <authorList>
            <person name="Klenk H.-P."/>
        </authorList>
    </citation>
    <scope>NUCLEOTIDE SEQUENCE [LARGE SCALE GENOMIC DNA]</scope>
    <source>
        <strain evidence="3 4">DSM 42178</strain>
    </source>
</reference>
<dbReference type="Proteomes" id="UP000567795">
    <property type="component" value="Unassembled WGS sequence"/>
</dbReference>
<protein>
    <submittedName>
        <fullName evidence="3">Halogenation protein CepH</fullName>
    </submittedName>
</protein>
<dbReference type="Gene3D" id="3.30.9.100">
    <property type="match status" value="1"/>
</dbReference>
<dbReference type="SUPFAM" id="SSF51905">
    <property type="entry name" value="FAD/NAD(P)-binding domain"/>
    <property type="match status" value="1"/>
</dbReference>
<dbReference type="GO" id="GO:0004497">
    <property type="term" value="F:monooxygenase activity"/>
    <property type="evidence" value="ECO:0007669"/>
    <property type="project" value="InterPro"/>
</dbReference>
<gene>
    <name evidence="3" type="ORF">FHU37_002966</name>
</gene>
<dbReference type="PANTHER" id="PTHR43747">
    <property type="entry name" value="FAD-BINDING PROTEIN"/>
    <property type="match status" value="1"/>
</dbReference>
<dbReference type="PRINTS" id="PR00420">
    <property type="entry name" value="RNGMNOXGNASE"/>
</dbReference>
<accession>A0A852ZUF1</accession>